<dbReference type="GO" id="GO:0009103">
    <property type="term" value="P:lipopolysaccharide biosynthetic process"/>
    <property type="evidence" value="ECO:0007669"/>
    <property type="project" value="UniProtKB-ARBA"/>
</dbReference>
<feature type="transmembrane region" description="Helical" evidence="8">
    <location>
        <begin position="12"/>
        <end position="29"/>
    </location>
</feature>
<evidence type="ECO:0000256" key="2">
    <source>
        <dbReference type="ARBA" id="ARBA00022475"/>
    </source>
</evidence>
<feature type="transmembrane region" description="Helical" evidence="8">
    <location>
        <begin position="217"/>
        <end position="235"/>
    </location>
</feature>
<dbReference type="PROSITE" id="PS50022">
    <property type="entry name" value="FA58C_3"/>
    <property type="match status" value="1"/>
</dbReference>
<dbReference type="Pfam" id="PF00754">
    <property type="entry name" value="F5_F8_type_C"/>
    <property type="match status" value="1"/>
</dbReference>
<reference evidence="11" key="1">
    <citation type="journal article" date="2023" name="Arch. Microbiol.">
        <title>Desulfoferula mesophilus gen. nov. sp. nov., a mesophilic sulfate-reducing bacterium isolated from a brackish lake sediment.</title>
        <authorList>
            <person name="Watanabe T."/>
            <person name="Yabe T."/>
            <person name="Tsuji J.M."/>
            <person name="Fukui M."/>
        </authorList>
    </citation>
    <scope>NUCLEOTIDE SEQUENCE [LARGE SCALE GENOMIC DNA]</scope>
    <source>
        <strain evidence="11">12FAK</strain>
    </source>
</reference>
<dbReference type="PANTHER" id="PTHR33908">
    <property type="entry name" value="MANNOSYLTRANSFERASE YKCB-RELATED"/>
    <property type="match status" value="1"/>
</dbReference>
<sequence>MNPGEPPRRPKAWQTALGLAACVALYWAVRLWLISCPSLSQVDYDEAVTGLMALDIIDGKHHILFWGQPYMGTLEAYLAALLFKLFGPSTLMLRLALLVYGSAGVLALFALGRAAGGRRLGFWAACLWSLPPLFLSFQGVYVTGGHLEAVVAGALLLAGACRLAFDPPRREGLWALGLGVVGGLGLWSSLLILPLVAASVLGLGLARPRWLLGRGPWLAGLGLLVGVAPLLAWNAEHHWLTLVQVGGSQLGRTWSNAAMLLKSVWGPMLIGAWWDGRSVAGQMPLAAPAVVLLLVYLPALGLAVAALVRWARRAWKRQNPWRSPADLIILALWVLLFLHASSGHGHKAILRYATPMMIPLTVLAALWLVKVSQWRHLAGVGLMGGLLLFNLYTHHLYLERFAQTPHRPVEALLAVLEDEGVNFSYAHGRVALPLTFESQGRLLAADFFGARNLSHLRQVDAADQPAWVTHKRLAVPAPAMLDRALRRLGAWKSPLEVEEYVVWHDFDPAPTLVPLPSRDWRAHSEQEHAASVLDRNLGTAWPGDNQRPSRLLLDLGQARPVARLSLLPPFNWRGKPGMLYNLSVQGSLDGKTWQTLAGGKGSMAGLTWRGKRVKLAPVPALEFTFEPQTVRWLRLEVKPGNPSWPALKIAEVFVYEPAADSHSWPPRAQEQLRRGQRALAAWGQRPTAPFPAGHSAFARFWASQVDWPEVVGHLRRAACQAPEWEQPYRLLLEAARKSRRSPADLLDAAPCPPKQS</sequence>
<evidence type="ECO:0000256" key="8">
    <source>
        <dbReference type="SAM" id="Phobius"/>
    </source>
</evidence>
<dbReference type="AlphaFoldDB" id="A0AAU9EGJ6"/>
<dbReference type="Gene3D" id="2.60.120.260">
    <property type="entry name" value="Galactose-binding domain-like"/>
    <property type="match status" value="1"/>
</dbReference>
<evidence type="ECO:0000256" key="1">
    <source>
        <dbReference type="ARBA" id="ARBA00004651"/>
    </source>
</evidence>
<evidence type="ECO:0000313" key="10">
    <source>
        <dbReference type="EMBL" id="BEQ14369.1"/>
    </source>
</evidence>
<evidence type="ECO:0000313" key="11">
    <source>
        <dbReference type="Proteomes" id="UP001366166"/>
    </source>
</evidence>
<organism evidence="10 11">
    <name type="scientific">Desulfoferula mesophila</name>
    <dbReference type="NCBI Taxonomy" id="3058419"/>
    <lineage>
        <taxon>Bacteria</taxon>
        <taxon>Pseudomonadati</taxon>
        <taxon>Thermodesulfobacteriota</taxon>
        <taxon>Desulfarculia</taxon>
        <taxon>Desulfarculales</taxon>
        <taxon>Desulfarculaceae</taxon>
        <taxon>Desulfoferula</taxon>
    </lineage>
</organism>
<dbReference type="KEGG" id="dmp:FAK_14350"/>
<evidence type="ECO:0000256" key="3">
    <source>
        <dbReference type="ARBA" id="ARBA00022676"/>
    </source>
</evidence>
<feature type="transmembrane region" description="Helical" evidence="8">
    <location>
        <begin position="348"/>
        <end position="369"/>
    </location>
</feature>
<dbReference type="InterPro" id="IPR008979">
    <property type="entry name" value="Galactose-bd-like_sf"/>
</dbReference>
<dbReference type="GO" id="GO:0005886">
    <property type="term" value="C:plasma membrane"/>
    <property type="evidence" value="ECO:0007669"/>
    <property type="project" value="UniProtKB-SubCell"/>
</dbReference>
<dbReference type="InterPro" id="IPR000421">
    <property type="entry name" value="FA58C"/>
</dbReference>
<dbReference type="Pfam" id="PF13231">
    <property type="entry name" value="PMT_2"/>
    <property type="match status" value="1"/>
</dbReference>
<proteinExistence type="predicted"/>
<feature type="domain" description="F5/8 type C" evidence="9">
    <location>
        <begin position="490"/>
        <end position="657"/>
    </location>
</feature>
<feature type="transmembrane region" description="Helical" evidence="8">
    <location>
        <begin position="376"/>
        <end position="398"/>
    </location>
</feature>
<comment type="subcellular location">
    <subcellularLocation>
        <location evidence="1">Cell membrane</location>
        <topology evidence="1">Multi-pass membrane protein</topology>
    </subcellularLocation>
</comment>
<dbReference type="GO" id="GO:0016763">
    <property type="term" value="F:pentosyltransferase activity"/>
    <property type="evidence" value="ECO:0007669"/>
    <property type="project" value="TreeGrafter"/>
</dbReference>
<dbReference type="EMBL" id="AP028679">
    <property type="protein sequence ID" value="BEQ14369.1"/>
    <property type="molecule type" value="Genomic_DNA"/>
</dbReference>
<keyword evidence="4" id="KW-0808">Transferase</keyword>
<keyword evidence="2" id="KW-1003">Cell membrane</keyword>
<evidence type="ECO:0000256" key="6">
    <source>
        <dbReference type="ARBA" id="ARBA00022989"/>
    </source>
</evidence>
<protein>
    <recommendedName>
        <fullName evidence="9">F5/8 type C domain-containing protein</fullName>
    </recommendedName>
</protein>
<evidence type="ECO:0000256" key="5">
    <source>
        <dbReference type="ARBA" id="ARBA00022692"/>
    </source>
</evidence>
<keyword evidence="11" id="KW-1185">Reference proteome</keyword>
<gene>
    <name evidence="10" type="ORF">FAK_14350</name>
</gene>
<evidence type="ECO:0000259" key="9">
    <source>
        <dbReference type="PROSITE" id="PS50022"/>
    </source>
</evidence>
<feature type="transmembrane region" description="Helical" evidence="8">
    <location>
        <begin position="91"/>
        <end position="111"/>
    </location>
</feature>
<dbReference type="Proteomes" id="UP001366166">
    <property type="component" value="Chromosome"/>
</dbReference>
<feature type="transmembrane region" description="Helical" evidence="8">
    <location>
        <begin position="120"/>
        <end position="141"/>
    </location>
</feature>
<accession>A0AAU9EGJ6</accession>
<feature type="transmembrane region" description="Helical" evidence="8">
    <location>
        <begin position="286"/>
        <end position="311"/>
    </location>
</feature>
<dbReference type="SUPFAM" id="SSF49785">
    <property type="entry name" value="Galactose-binding domain-like"/>
    <property type="match status" value="1"/>
</dbReference>
<keyword evidence="6 8" id="KW-1133">Transmembrane helix</keyword>
<evidence type="ECO:0000256" key="7">
    <source>
        <dbReference type="ARBA" id="ARBA00023136"/>
    </source>
</evidence>
<feature type="transmembrane region" description="Helical" evidence="8">
    <location>
        <begin position="323"/>
        <end position="342"/>
    </location>
</feature>
<keyword evidence="5 8" id="KW-0812">Transmembrane</keyword>
<dbReference type="InterPro" id="IPR050297">
    <property type="entry name" value="LipidA_mod_glycosyltrf_83"/>
</dbReference>
<feature type="transmembrane region" description="Helical" evidence="8">
    <location>
        <begin position="172"/>
        <end position="197"/>
    </location>
</feature>
<dbReference type="InterPro" id="IPR038731">
    <property type="entry name" value="RgtA/B/C-like"/>
</dbReference>
<keyword evidence="7 8" id="KW-0472">Membrane</keyword>
<name>A0AAU9EGJ6_9BACT</name>
<evidence type="ECO:0000256" key="4">
    <source>
        <dbReference type="ARBA" id="ARBA00022679"/>
    </source>
</evidence>
<dbReference type="PANTHER" id="PTHR33908:SF11">
    <property type="entry name" value="MEMBRANE PROTEIN"/>
    <property type="match status" value="1"/>
</dbReference>
<keyword evidence="3" id="KW-0328">Glycosyltransferase</keyword>
<dbReference type="RefSeq" id="WP_338606084.1">
    <property type="nucleotide sequence ID" value="NZ_AP028679.1"/>
</dbReference>